<organism evidence="4 5">
    <name type="scientific">Enterobacter agglomerans</name>
    <name type="common">Erwinia herbicola</name>
    <name type="synonym">Pantoea agglomerans</name>
    <dbReference type="NCBI Taxonomy" id="549"/>
    <lineage>
        <taxon>Bacteria</taxon>
        <taxon>Pseudomonadati</taxon>
        <taxon>Pseudomonadota</taxon>
        <taxon>Gammaproteobacteria</taxon>
        <taxon>Enterobacterales</taxon>
        <taxon>Erwiniaceae</taxon>
        <taxon>Pantoea</taxon>
        <taxon>Pantoea agglomerans group</taxon>
    </lineage>
</organism>
<evidence type="ECO:0000259" key="2">
    <source>
        <dbReference type="PROSITE" id="PS50883"/>
    </source>
</evidence>
<feature type="transmembrane region" description="Helical" evidence="1">
    <location>
        <begin position="5"/>
        <end position="23"/>
    </location>
</feature>
<dbReference type="SMART" id="SM00052">
    <property type="entry name" value="EAL"/>
    <property type="match status" value="1"/>
</dbReference>
<keyword evidence="1" id="KW-1133">Transmembrane helix</keyword>
<name>A0A7X2SV52_ENTAG</name>
<comment type="caution">
    <text evidence="4">The sequence shown here is derived from an EMBL/GenBank/DDBJ whole genome shotgun (WGS) entry which is preliminary data.</text>
</comment>
<gene>
    <name evidence="4" type="ORF">GKC49_08135</name>
</gene>
<dbReference type="CDD" id="cd01948">
    <property type="entry name" value="EAL"/>
    <property type="match status" value="1"/>
</dbReference>
<dbReference type="InterPro" id="IPR029787">
    <property type="entry name" value="Nucleotide_cyclase"/>
</dbReference>
<dbReference type="CDD" id="cd01949">
    <property type="entry name" value="GGDEF"/>
    <property type="match status" value="1"/>
</dbReference>
<keyword evidence="1" id="KW-0472">Membrane</keyword>
<evidence type="ECO:0000256" key="1">
    <source>
        <dbReference type="SAM" id="Phobius"/>
    </source>
</evidence>
<reference evidence="4 5" key="1">
    <citation type="submission" date="2019-11" db="EMBL/GenBank/DDBJ databases">
        <title>Draft Genome Sequence of Plant Growth-Promoting Rhizosphere-Associated Bacteria.</title>
        <authorList>
            <person name="Vasilyev I.Y."/>
            <person name="Radchenko V."/>
            <person name="Ilnitskaya E.V."/>
        </authorList>
    </citation>
    <scope>NUCLEOTIDE SEQUENCE [LARGE SCALE GENOMIC DNA]</scope>
    <source>
        <strain evidence="4 5">VRA_MhP_f</strain>
    </source>
</reference>
<dbReference type="PANTHER" id="PTHR44757:SF2">
    <property type="entry name" value="BIOFILM ARCHITECTURE MAINTENANCE PROTEIN MBAA"/>
    <property type="match status" value="1"/>
</dbReference>
<dbReference type="RefSeq" id="WP_187495277.1">
    <property type="nucleotide sequence ID" value="NZ_JBDFNG010000004.1"/>
</dbReference>
<dbReference type="PROSITE" id="PS50887">
    <property type="entry name" value="GGDEF"/>
    <property type="match status" value="1"/>
</dbReference>
<dbReference type="InterPro" id="IPR043128">
    <property type="entry name" value="Rev_trsase/Diguanyl_cyclase"/>
</dbReference>
<dbReference type="Proteomes" id="UP000461948">
    <property type="component" value="Unassembled WGS sequence"/>
</dbReference>
<dbReference type="InterPro" id="IPR001633">
    <property type="entry name" value="EAL_dom"/>
</dbReference>
<dbReference type="Pfam" id="PF00990">
    <property type="entry name" value="GGDEF"/>
    <property type="match status" value="1"/>
</dbReference>
<dbReference type="SUPFAM" id="SSF141868">
    <property type="entry name" value="EAL domain-like"/>
    <property type="match status" value="1"/>
</dbReference>
<feature type="domain" description="EAL" evidence="2">
    <location>
        <begin position="251"/>
        <end position="499"/>
    </location>
</feature>
<keyword evidence="1" id="KW-0812">Transmembrane</keyword>
<feature type="domain" description="GGDEF" evidence="3">
    <location>
        <begin position="114"/>
        <end position="242"/>
    </location>
</feature>
<dbReference type="EMBL" id="WKLC01000261">
    <property type="protein sequence ID" value="MSE15108.1"/>
    <property type="molecule type" value="Genomic_DNA"/>
</dbReference>
<dbReference type="PANTHER" id="PTHR44757">
    <property type="entry name" value="DIGUANYLATE CYCLASE DGCP"/>
    <property type="match status" value="1"/>
</dbReference>
<evidence type="ECO:0000313" key="4">
    <source>
        <dbReference type="EMBL" id="MSE15108.1"/>
    </source>
</evidence>
<accession>A0A7X2SV52</accession>
<dbReference type="Gene3D" id="3.30.70.270">
    <property type="match status" value="1"/>
</dbReference>
<dbReference type="InterPro" id="IPR052155">
    <property type="entry name" value="Biofilm_reg_signaling"/>
</dbReference>
<dbReference type="InterPro" id="IPR000160">
    <property type="entry name" value="GGDEF_dom"/>
</dbReference>
<dbReference type="SUPFAM" id="SSF55073">
    <property type="entry name" value="Nucleotide cyclase"/>
    <property type="match status" value="1"/>
</dbReference>
<dbReference type="Gene3D" id="3.20.20.450">
    <property type="entry name" value="EAL domain"/>
    <property type="match status" value="1"/>
</dbReference>
<sequence>MRQKLFRLAMINMATIVLLSSLWEFGLEKHVSGIFGLEYDAGFEASEKLRFILTSTVFAGLAMIIPGLLIAGLIRKSLAAEKRALLLAGTDELTGTGNRRAFSIRLAELDAGGTPYTLTLIDVNDFKSINDLHGHQQGDAVLITLARLLTAFAGPETQVFRIGGDEFAVTSGHSYTDEAIETAHTLLRRAAGVRTGPGTFLSLSVGVASPACSAGYDIVRAADLAMYEAKRDAAHRVVRFTLGLEQRFRRRERLQNDVAMAVRNHDIVPFLQPLVCLKTGRIRGFEILARWINSSGRAVAPDVFLPVVEKLGLMDTLTAWLLEAVVALTPAWPAGLHLALNITPEQLLKPALTACLSRLMQHAGPVRLELEITEQNVMTISEDARRAIRTLKESGIGVVLDDFGTGYSNLSVLLGLGITHIKIDRSFISDLINSPQKEKVVETLLLLCKALGVTVTAEGIEDAATLEWLRRRGCDYGQGYLFSQPVAAERAASLTEAGYPGIKKYNLKTHQIYD</sequence>
<dbReference type="SMART" id="SM00267">
    <property type="entry name" value="GGDEF"/>
    <property type="match status" value="1"/>
</dbReference>
<dbReference type="AlphaFoldDB" id="A0A7X2SV52"/>
<feature type="transmembrane region" description="Helical" evidence="1">
    <location>
        <begin position="51"/>
        <end position="74"/>
    </location>
</feature>
<dbReference type="PROSITE" id="PS50883">
    <property type="entry name" value="EAL"/>
    <property type="match status" value="1"/>
</dbReference>
<dbReference type="Pfam" id="PF00563">
    <property type="entry name" value="EAL"/>
    <property type="match status" value="1"/>
</dbReference>
<dbReference type="NCBIfam" id="TIGR00254">
    <property type="entry name" value="GGDEF"/>
    <property type="match status" value="1"/>
</dbReference>
<proteinExistence type="predicted"/>
<protein>
    <submittedName>
        <fullName evidence="4">EAL domain-containing protein</fullName>
    </submittedName>
</protein>
<evidence type="ECO:0000313" key="5">
    <source>
        <dbReference type="Proteomes" id="UP000461948"/>
    </source>
</evidence>
<dbReference type="InterPro" id="IPR035919">
    <property type="entry name" value="EAL_sf"/>
</dbReference>
<evidence type="ECO:0000259" key="3">
    <source>
        <dbReference type="PROSITE" id="PS50887"/>
    </source>
</evidence>